<dbReference type="EMBL" id="JACHWR010000001">
    <property type="protein sequence ID" value="MBB3041035.1"/>
    <property type="molecule type" value="Genomic_DNA"/>
</dbReference>
<evidence type="ECO:0000313" key="1">
    <source>
        <dbReference type="EMBL" id="MBB3041035.1"/>
    </source>
</evidence>
<name>A0A7W4VSL3_9ACTN</name>
<dbReference type="Proteomes" id="UP000589626">
    <property type="component" value="Unassembled WGS sequence"/>
</dbReference>
<dbReference type="AlphaFoldDB" id="A0A7W4VSL3"/>
<organism evidence="1 2">
    <name type="scientific">Nocardioides soli</name>
    <dbReference type="NCBI Taxonomy" id="1036020"/>
    <lineage>
        <taxon>Bacteria</taxon>
        <taxon>Bacillati</taxon>
        <taxon>Actinomycetota</taxon>
        <taxon>Actinomycetes</taxon>
        <taxon>Propionibacteriales</taxon>
        <taxon>Nocardioidaceae</taxon>
        <taxon>Nocardioides</taxon>
    </lineage>
</organism>
<comment type="caution">
    <text evidence="1">The sequence shown here is derived from an EMBL/GenBank/DDBJ whole genome shotgun (WGS) entry which is preliminary data.</text>
</comment>
<proteinExistence type="predicted"/>
<protein>
    <submittedName>
        <fullName evidence="1">Uncharacterized protein</fullName>
    </submittedName>
</protein>
<reference evidence="1 2" key="1">
    <citation type="submission" date="2020-08" db="EMBL/GenBank/DDBJ databases">
        <title>Sequencing the genomes of 1000 actinobacteria strains.</title>
        <authorList>
            <person name="Klenk H.-P."/>
        </authorList>
    </citation>
    <scope>NUCLEOTIDE SEQUENCE [LARGE SCALE GENOMIC DNA]</scope>
    <source>
        <strain evidence="1 2">DSM 105498</strain>
    </source>
</reference>
<keyword evidence="2" id="KW-1185">Reference proteome</keyword>
<accession>A0A7W4VSL3</accession>
<dbReference type="RefSeq" id="WP_183590989.1">
    <property type="nucleotide sequence ID" value="NZ_JACHWR010000001.1"/>
</dbReference>
<evidence type="ECO:0000313" key="2">
    <source>
        <dbReference type="Proteomes" id="UP000589626"/>
    </source>
</evidence>
<gene>
    <name evidence="1" type="ORF">FHU40_000836</name>
</gene>
<sequence>MPTPNPLAIVTFRGRRMDRKTATALAIAEQRLGYELTVTQGCYNTGGVSASAGTHDRGGVVDLAPYDHVHKVKVLRDLGFAAWYRPAIAGLWPAHIHAVMIGHQDLAPSAARQVPAYLAGRDGLTGNRLDANAYRPDVEPFDFAAAWRDGLLRQRIKGIKARRKTLADKASRLKSQITYRR</sequence>